<name>A0AAJ0AZX7_9PEZI</name>
<keyword evidence="2" id="KW-1185">Reference proteome</keyword>
<dbReference type="RefSeq" id="XP_060435635.1">
    <property type="nucleotide sequence ID" value="XM_060571649.1"/>
</dbReference>
<sequence>MTADGPGFLNPVKEEEKTFSIHHNPGCFICRLVFTTSPTLRMPLEKGQHCGLVYGYSYLLAHAGPVRWFVSIAHLSLLIKVTPGLFRAAPCCGNNRGLPLQATPGQRQSSVTNPYRTVQYSVHYGYNKHVSPPIQPVCLRAPTCRSSGQIQDAETPAESLNRGNAIVIEQDSKQTG</sequence>
<organism evidence="1 2">
    <name type="scientific">Colletotrichum godetiae</name>
    <dbReference type="NCBI Taxonomy" id="1209918"/>
    <lineage>
        <taxon>Eukaryota</taxon>
        <taxon>Fungi</taxon>
        <taxon>Dikarya</taxon>
        <taxon>Ascomycota</taxon>
        <taxon>Pezizomycotina</taxon>
        <taxon>Sordariomycetes</taxon>
        <taxon>Hypocreomycetidae</taxon>
        <taxon>Glomerellales</taxon>
        <taxon>Glomerellaceae</taxon>
        <taxon>Colletotrichum</taxon>
        <taxon>Colletotrichum acutatum species complex</taxon>
    </lineage>
</organism>
<evidence type="ECO:0000313" key="1">
    <source>
        <dbReference type="EMBL" id="KAK1699878.1"/>
    </source>
</evidence>
<comment type="caution">
    <text evidence="1">The sequence shown here is derived from an EMBL/GenBank/DDBJ whole genome shotgun (WGS) entry which is preliminary data.</text>
</comment>
<protein>
    <submittedName>
        <fullName evidence="1">Uncharacterized protein</fullName>
    </submittedName>
</protein>
<dbReference type="Proteomes" id="UP001224890">
    <property type="component" value="Unassembled WGS sequence"/>
</dbReference>
<proteinExistence type="predicted"/>
<evidence type="ECO:0000313" key="2">
    <source>
        <dbReference type="Proteomes" id="UP001224890"/>
    </source>
</evidence>
<reference evidence="1" key="1">
    <citation type="submission" date="2021-06" db="EMBL/GenBank/DDBJ databases">
        <title>Comparative genomics, transcriptomics and evolutionary studies reveal genomic signatures of adaptation to plant cell wall in hemibiotrophic fungi.</title>
        <authorList>
            <consortium name="DOE Joint Genome Institute"/>
            <person name="Baroncelli R."/>
            <person name="Diaz J.F."/>
            <person name="Benocci T."/>
            <person name="Peng M."/>
            <person name="Battaglia E."/>
            <person name="Haridas S."/>
            <person name="Andreopoulos W."/>
            <person name="Labutti K."/>
            <person name="Pangilinan J."/>
            <person name="Floch G.L."/>
            <person name="Makela M.R."/>
            <person name="Henrissat B."/>
            <person name="Grigoriev I.V."/>
            <person name="Crouch J.A."/>
            <person name="De Vries R.P."/>
            <person name="Sukno S.A."/>
            <person name="Thon M.R."/>
        </authorList>
    </citation>
    <scope>NUCLEOTIDE SEQUENCE</scope>
    <source>
        <strain evidence="1">CBS 193.32</strain>
    </source>
</reference>
<dbReference type="GeneID" id="85456175"/>
<accession>A0AAJ0AZX7</accession>
<dbReference type="EMBL" id="JAHMHR010000003">
    <property type="protein sequence ID" value="KAK1699878.1"/>
    <property type="molecule type" value="Genomic_DNA"/>
</dbReference>
<dbReference type="AlphaFoldDB" id="A0AAJ0AZX7"/>
<gene>
    <name evidence="1" type="ORF">BDP55DRAFT_626563</name>
</gene>